<dbReference type="SUPFAM" id="SSF52499">
    <property type="entry name" value="Isochorismatase-like hydrolases"/>
    <property type="match status" value="1"/>
</dbReference>
<dbReference type="CDD" id="cd01014">
    <property type="entry name" value="nicotinamidase_related"/>
    <property type="match status" value="1"/>
</dbReference>
<dbReference type="Gene3D" id="3.40.50.850">
    <property type="entry name" value="Isochorismatase-like"/>
    <property type="match status" value="1"/>
</dbReference>
<evidence type="ECO:0000259" key="2">
    <source>
        <dbReference type="Pfam" id="PF00857"/>
    </source>
</evidence>
<comment type="caution">
    <text evidence="3">The sequence shown here is derived from an EMBL/GenBank/DDBJ whole genome shotgun (WGS) entry which is preliminary data.</text>
</comment>
<dbReference type="PANTHER" id="PTHR43540">
    <property type="entry name" value="PEROXYUREIDOACRYLATE/UREIDOACRYLATE AMIDOHYDROLASE-RELATED"/>
    <property type="match status" value="1"/>
</dbReference>
<keyword evidence="1 3" id="KW-0378">Hydrolase</keyword>
<reference evidence="3" key="1">
    <citation type="submission" date="2020-12" db="EMBL/GenBank/DDBJ databases">
        <title>The genome sequence of Inhella sp. 1Y17.</title>
        <authorList>
            <person name="Liu Y."/>
        </authorList>
    </citation>
    <scope>NUCLEOTIDE SEQUENCE</scope>
    <source>
        <strain evidence="3">1Y17</strain>
    </source>
</reference>
<gene>
    <name evidence="3" type="ORF">I7X39_07995</name>
</gene>
<dbReference type="InterPro" id="IPR050272">
    <property type="entry name" value="Isochorismatase-like_hydrls"/>
</dbReference>
<name>A0A931NGL7_9BURK</name>
<proteinExistence type="predicted"/>
<evidence type="ECO:0000313" key="4">
    <source>
        <dbReference type="Proteomes" id="UP000613266"/>
    </source>
</evidence>
<keyword evidence="4" id="KW-1185">Reference proteome</keyword>
<dbReference type="EMBL" id="JAEDAK010000004">
    <property type="protein sequence ID" value="MBH9576843.1"/>
    <property type="molecule type" value="Genomic_DNA"/>
</dbReference>
<sequence>MNASALIVIDVQNDYFPGGAFALAQTEAALQATLQAIAAAQRAHVPVVLVQHVADASRGIAPFFNAGTAGVEIHPQIRAAAPEAPVVVKHFADSFERTTLHDTLSRLGCRELVLCGMMSQNCVTHTALSRRADDYAAVTVLGDACTTVSEMLHAIALNALSTRVRIQSVAEACAEWAQFERAS</sequence>
<accession>A0A931NGL7</accession>
<evidence type="ECO:0000313" key="3">
    <source>
        <dbReference type="EMBL" id="MBH9576843.1"/>
    </source>
</evidence>
<organism evidence="3 4">
    <name type="scientific">Inhella proteolytica</name>
    <dbReference type="NCBI Taxonomy" id="2795029"/>
    <lineage>
        <taxon>Bacteria</taxon>
        <taxon>Pseudomonadati</taxon>
        <taxon>Pseudomonadota</taxon>
        <taxon>Betaproteobacteria</taxon>
        <taxon>Burkholderiales</taxon>
        <taxon>Sphaerotilaceae</taxon>
        <taxon>Inhella</taxon>
    </lineage>
</organism>
<dbReference type="PANTHER" id="PTHR43540:SF15">
    <property type="entry name" value="BLR5631 PROTEIN"/>
    <property type="match status" value="1"/>
</dbReference>
<dbReference type="InterPro" id="IPR036380">
    <property type="entry name" value="Isochorismatase-like_sf"/>
</dbReference>
<dbReference type="InterPro" id="IPR000868">
    <property type="entry name" value="Isochorismatase-like_dom"/>
</dbReference>
<dbReference type="GO" id="GO:0016787">
    <property type="term" value="F:hydrolase activity"/>
    <property type="evidence" value="ECO:0007669"/>
    <property type="project" value="UniProtKB-KW"/>
</dbReference>
<dbReference type="RefSeq" id="WP_198110451.1">
    <property type="nucleotide sequence ID" value="NZ_JAEDAK010000004.1"/>
</dbReference>
<dbReference type="Proteomes" id="UP000613266">
    <property type="component" value="Unassembled WGS sequence"/>
</dbReference>
<dbReference type="Pfam" id="PF00857">
    <property type="entry name" value="Isochorismatase"/>
    <property type="match status" value="1"/>
</dbReference>
<dbReference type="AlphaFoldDB" id="A0A931NGL7"/>
<feature type="domain" description="Isochorismatase-like" evidence="2">
    <location>
        <begin position="4"/>
        <end position="164"/>
    </location>
</feature>
<protein>
    <submittedName>
        <fullName evidence="3">Cysteine hydrolase</fullName>
    </submittedName>
</protein>
<evidence type="ECO:0000256" key="1">
    <source>
        <dbReference type="ARBA" id="ARBA00022801"/>
    </source>
</evidence>